<dbReference type="Proteomes" id="UP001521074">
    <property type="component" value="Unassembled WGS sequence"/>
</dbReference>
<protein>
    <submittedName>
        <fullName evidence="3">PQQ-dependent sugar dehydrogenase</fullName>
    </submittedName>
</protein>
<dbReference type="PANTHER" id="PTHR19328:SF53">
    <property type="entry name" value="MEMBRANE PROTEIN"/>
    <property type="match status" value="1"/>
</dbReference>
<feature type="chain" id="PRO_5045404656" evidence="1">
    <location>
        <begin position="50"/>
        <end position="435"/>
    </location>
</feature>
<keyword evidence="4" id="KW-1185">Reference proteome</keyword>
<keyword evidence="1" id="KW-0732">Signal</keyword>
<dbReference type="Gene3D" id="2.120.10.30">
    <property type="entry name" value="TolB, C-terminal domain"/>
    <property type="match status" value="1"/>
</dbReference>
<dbReference type="SUPFAM" id="SSF50952">
    <property type="entry name" value="Soluble quinoprotein glucose dehydrogenase"/>
    <property type="match status" value="1"/>
</dbReference>
<dbReference type="InterPro" id="IPR011042">
    <property type="entry name" value="6-blade_b-propeller_TolB-like"/>
</dbReference>
<sequence>MTIASDATGSFSTGKQTMSGDTQWSGFLKKACVLSVMLPSLLAAGTAHARSVYATSGSCDGFPRVNLQTPSGTCVGLFASGLRFPRDMAVRDSTVYVVDMGSWQRNQGRLLAFEQNGRGRQDVLLTGLDRPSGLTFASDGQLYIALPDRVLRVILHKNSPAETREVLGGLPSTGRHPLKTLAADHDRGLYVSEGSATNNCETASGGFPVASQACPEMQGEVPRASILWFRPTDQPQSASSANVVATGMRNPAALTVTPNGVLLAAVNGRDSINAADPKLSDETLPHEPFLVVQKGKDYGWPYCFDDRKPAPEYPKHDCSAVMPPDLLLPAHAAPLGMLVYTENAFHELQGKVIVTYHGYRDMGHRVMTLVIDADGKPQGSPQPLVEGWRNLSQSGKNPTGSPVGLAVMADGTLLISEDHNGTILRLAPDRSPDHP</sequence>
<evidence type="ECO:0000313" key="4">
    <source>
        <dbReference type="Proteomes" id="UP001521074"/>
    </source>
</evidence>
<name>A0ABS8W1Z4_9PROT</name>
<comment type="caution">
    <text evidence="3">The sequence shown here is derived from an EMBL/GenBank/DDBJ whole genome shotgun (WGS) entry which is preliminary data.</text>
</comment>
<dbReference type="Gene3D" id="2.40.10.500">
    <property type="match status" value="1"/>
</dbReference>
<feature type="signal peptide" evidence="1">
    <location>
        <begin position="1"/>
        <end position="49"/>
    </location>
</feature>
<evidence type="ECO:0000259" key="2">
    <source>
        <dbReference type="Pfam" id="PF07995"/>
    </source>
</evidence>
<dbReference type="Pfam" id="PF07995">
    <property type="entry name" value="GSDH"/>
    <property type="match status" value="1"/>
</dbReference>
<dbReference type="PANTHER" id="PTHR19328">
    <property type="entry name" value="HEDGEHOG-INTERACTING PROTEIN"/>
    <property type="match status" value="1"/>
</dbReference>
<dbReference type="RefSeq" id="WP_232878891.1">
    <property type="nucleotide sequence ID" value="NZ_JAJSOJ010000064.1"/>
</dbReference>
<dbReference type="InterPro" id="IPR011041">
    <property type="entry name" value="Quinoprot_gluc/sorb_DH_b-prop"/>
</dbReference>
<accession>A0ABS8W1Z4</accession>
<gene>
    <name evidence="3" type="ORF">LWC05_15075</name>
</gene>
<evidence type="ECO:0000256" key="1">
    <source>
        <dbReference type="SAM" id="SignalP"/>
    </source>
</evidence>
<reference evidence="3 4" key="1">
    <citation type="submission" date="2021-12" db="EMBL/GenBank/DDBJ databases">
        <title>Genome sequence of Acetobacter sicerae DmPark20a_162.</title>
        <authorList>
            <person name="Chaston J.M."/>
        </authorList>
    </citation>
    <scope>NUCLEOTIDE SEQUENCE [LARGE SCALE GENOMIC DNA]</scope>
    <source>
        <strain evidence="3 4">DmPark20a_162</strain>
    </source>
</reference>
<evidence type="ECO:0000313" key="3">
    <source>
        <dbReference type="EMBL" id="MCE0745197.1"/>
    </source>
</evidence>
<proteinExistence type="predicted"/>
<feature type="domain" description="Glucose/Sorbosone dehydrogenase" evidence="2">
    <location>
        <begin position="149"/>
        <end position="355"/>
    </location>
</feature>
<dbReference type="InterPro" id="IPR012938">
    <property type="entry name" value="Glc/Sorbosone_DH"/>
</dbReference>
<dbReference type="EMBL" id="JAJSOJ010000064">
    <property type="protein sequence ID" value="MCE0745197.1"/>
    <property type="molecule type" value="Genomic_DNA"/>
</dbReference>
<organism evidence="3 4">
    <name type="scientific">Acetobacter sicerae</name>
    <dbReference type="NCBI Taxonomy" id="85325"/>
    <lineage>
        <taxon>Bacteria</taxon>
        <taxon>Pseudomonadati</taxon>
        <taxon>Pseudomonadota</taxon>
        <taxon>Alphaproteobacteria</taxon>
        <taxon>Acetobacterales</taxon>
        <taxon>Acetobacteraceae</taxon>
        <taxon>Acetobacter</taxon>
    </lineage>
</organism>